<dbReference type="Proteomes" id="UP000694044">
    <property type="component" value="Unassembled WGS sequence"/>
</dbReference>
<feature type="region of interest" description="Disordered" evidence="1">
    <location>
        <begin position="130"/>
        <end position="159"/>
    </location>
</feature>
<gene>
    <name evidence="2" type="ORF">PHYPSEUDO_010996</name>
</gene>
<evidence type="ECO:0000313" key="2">
    <source>
        <dbReference type="EMBL" id="KAG7389193.1"/>
    </source>
</evidence>
<accession>A0A8T1WAV9</accession>
<reference evidence="2" key="1">
    <citation type="submission" date="2021-02" db="EMBL/GenBank/DDBJ databases">
        <authorList>
            <person name="Palmer J.M."/>
        </authorList>
    </citation>
    <scope>NUCLEOTIDE SEQUENCE</scope>
    <source>
        <strain evidence="2">SCRP734</strain>
    </source>
</reference>
<keyword evidence="3" id="KW-1185">Reference proteome</keyword>
<sequence length="159" mass="18345">MQADEVPVDVEFVISSYFSGRNFETGSANADVASLQASCHRRSISAEGFGRKDEYLEALWWSCMLEQQLSDSESTQQLQRLQEGYDELLQNQVDQQKLLRRQHERQKYLQQQLESHQQCLLTLYQHASQRGSHSQQGGVSHQGNSTRRRCSHRCKTNPT</sequence>
<dbReference type="EMBL" id="JAGDFM010000048">
    <property type="protein sequence ID" value="KAG7389193.1"/>
    <property type="molecule type" value="Genomic_DNA"/>
</dbReference>
<name>A0A8T1WAV9_9STRA</name>
<protein>
    <submittedName>
        <fullName evidence="2">Uncharacterized protein</fullName>
    </submittedName>
</protein>
<dbReference type="AlphaFoldDB" id="A0A8T1WAV9"/>
<organism evidence="2 3">
    <name type="scientific">Phytophthora pseudosyringae</name>
    <dbReference type="NCBI Taxonomy" id="221518"/>
    <lineage>
        <taxon>Eukaryota</taxon>
        <taxon>Sar</taxon>
        <taxon>Stramenopiles</taxon>
        <taxon>Oomycota</taxon>
        <taxon>Peronosporomycetes</taxon>
        <taxon>Peronosporales</taxon>
        <taxon>Peronosporaceae</taxon>
        <taxon>Phytophthora</taxon>
    </lineage>
</organism>
<evidence type="ECO:0000256" key="1">
    <source>
        <dbReference type="SAM" id="MobiDB-lite"/>
    </source>
</evidence>
<feature type="compositionally biased region" description="Polar residues" evidence="1">
    <location>
        <begin position="130"/>
        <end position="145"/>
    </location>
</feature>
<evidence type="ECO:0000313" key="3">
    <source>
        <dbReference type="Proteomes" id="UP000694044"/>
    </source>
</evidence>
<proteinExistence type="predicted"/>
<comment type="caution">
    <text evidence="2">The sequence shown here is derived from an EMBL/GenBank/DDBJ whole genome shotgun (WGS) entry which is preliminary data.</text>
</comment>
<feature type="compositionally biased region" description="Basic residues" evidence="1">
    <location>
        <begin position="146"/>
        <end position="159"/>
    </location>
</feature>